<feature type="region of interest" description="Disordered" evidence="2">
    <location>
        <begin position="65"/>
        <end position="84"/>
    </location>
</feature>
<dbReference type="Proteomes" id="UP001461163">
    <property type="component" value="Unassembled WGS sequence"/>
</dbReference>
<dbReference type="PANTHER" id="PTHR45588:SF1">
    <property type="entry name" value="WW DOMAIN-CONTAINING PROTEIN"/>
    <property type="match status" value="1"/>
</dbReference>
<dbReference type="EMBL" id="JBBMQS010000014">
    <property type="protein sequence ID" value="MEM5499540.1"/>
    <property type="molecule type" value="Genomic_DNA"/>
</dbReference>
<sequence length="623" mass="69155">MKAVKQTFILREAFPSHVKYGLKGSVRNHFAGIIFEPTQSIKSLAFALIFTFVLVGCSSNTSVGPLTRHNTSTQNTGASDYSNSEPSEHALNIENNIFAGQVAPLLSGMGEHGLYPSTGNKRARVFFNQAIALTYGFNHLEARRSFKQVVALDPNAALAYWGQALVLGPNINGAMEPSAVQPAYEAITKAFELIAYASPKEAALIHALKQRYSQDESLSDRNRLDLDYADAMRALVMEYPNDANFRTLLAEALMVIHSWDYWNSDGRPKEWTHEILRVLENGLKTSPSHAGLNHYYIHAVEASKQPKRGLASAKVLENAVPGAGHLVHMPSHIYIRTGRYQQGVVSNEQAILVDNNYITQCRQQGVYPLAYVPHNRHFLWAMASMQGNSEKAIKAAEHMAAHIDTQLMTQEGLGTLQHYWVTPWYAYVRFGKWEKIMSTAKPAAELLYPLAVWHYAQGSAYSSNGQLLKGRTHLQQLKQQAKNKKLAEITVWQINDAYSVINIAALVLEGEIEAKAKNYSAAIDALTKAAALEDSLNYNEPSDWHAPVRQSLGAILLAAGEFKKAQDVYQADLQVFPENGWSLYGLHQSLVAQGLSTEASKVNIRFLKAWQHADVELDSSVVH</sequence>
<dbReference type="SMART" id="SM00028">
    <property type="entry name" value="TPR"/>
    <property type="match status" value="4"/>
</dbReference>
<dbReference type="Gene3D" id="1.25.40.10">
    <property type="entry name" value="Tetratricopeptide repeat domain"/>
    <property type="match status" value="2"/>
</dbReference>
<comment type="caution">
    <text evidence="3">The sequence shown here is derived from an EMBL/GenBank/DDBJ whole genome shotgun (WGS) entry which is preliminary data.</text>
</comment>
<evidence type="ECO:0000256" key="2">
    <source>
        <dbReference type="SAM" id="MobiDB-lite"/>
    </source>
</evidence>
<dbReference type="PROSITE" id="PS50005">
    <property type="entry name" value="TPR"/>
    <property type="match status" value="1"/>
</dbReference>
<dbReference type="InterPro" id="IPR019734">
    <property type="entry name" value="TPR_rpt"/>
</dbReference>
<name>A0ABU9T073_9ALTE</name>
<evidence type="ECO:0000256" key="1">
    <source>
        <dbReference type="PROSITE-ProRule" id="PRU00339"/>
    </source>
</evidence>
<keyword evidence="4" id="KW-1185">Reference proteome</keyword>
<dbReference type="RefSeq" id="WP_342882640.1">
    <property type="nucleotide sequence ID" value="NZ_JBBMQS010000014.1"/>
</dbReference>
<reference evidence="3 4" key="1">
    <citation type="submission" date="2024-03" db="EMBL/GenBank/DDBJ databases">
        <title>Community enrichment and isolation of bacterial strains for fucoidan degradation.</title>
        <authorList>
            <person name="Sichert A."/>
        </authorList>
    </citation>
    <scope>NUCLEOTIDE SEQUENCE [LARGE SCALE GENOMIC DNA]</scope>
    <source>
        <strain evidence="3 4">AS12</strain>
    </source>
</reference>
<protein>
    <recommendedName>
        <fullName evidence="5">Tetratricopeptide repeat protein</fullName>
    </recommendedName>
</protein>
<evidence type="ECO:0000313" key="4">
    <source>
        <dbReference type="Proteomes" id="UP001461163"/>
    </source>
</evidence>
<dbReference type="PANTHER" id="PTHR45588">
    <property type="entry name" value="TPR DOMAIN-CONTAINING PROTEIN"/>
    <property type="match status" value="1"/>
</dbReference>
<feature type="repeat" description="TPR" evidence="1">
    <location>
        <begin position="546"/>
        <end position="579"/>
    </location>
</feature>
<keyword evidence="1" id="KW-0802">TPR repeat</keyword>
<evidence type="ECO:0008006" key="5">
    <source>
        <dbReference type="Google" id="ProtNLM"/>
    </source>
</evidence>
<accession>A0ABU9T073</accession>
<proteinExistence type="predicted"/>
<gene>
    <name evidence="3" type="ORF">WNY77_19165</name>
</gene>
<organism evidence="3 4">
    <name type="scientific">Paraglaciecola mesophila</name>
    <dbReference type="NCBI Taxonomy" id="197222"/>
    <lineage>
        <taxon>Bacteria</taxon>
        <taxon>Pseudomonadati</taxon>
        <taxon>Pseudomonadota</taxon>
        <taxon>Gammaproteobacteria</taxon>
        <taxon>Alteromonadales</taxon>
        <taxon>Alteromonadaceae</taxon>
        <taxon>Paraglaciecola</taxon>
    </lineage>
</organism>
<evidence type="ECO:0000313" key="3">
    <source>
        <dbReference type="EMBL" id="MEM5499540.1"/>
    </source>
</evidence>
<dbReference type="SUPFAM" id="SSF48452">
    <property type="entry name" value="TPR-like"/>
    <property type="match status" value="2"/>
</dbReference>
<dbReference type="InterPro" id="IPR011990">
    <property type="entry name" value="TPR-like_helical_dom_sf"/>
</dbReference>